<evidence type="ECO:0000313" key="3">
    <source>
        <dbReference type="EMBL" id="REL27026.1"/>
    </source>
</evidence>
<evidence type="ECO:0000313" key="4">
    <source>
        <dbReference type="Proteomes" id="UP000256478"/>
    </source>
</evidence>
<accession>A0A3E0TQY8</accession>
<dbReference type="OrthoDB" id="9786766at2"/>
<name>A0A3E0TQY8_9GAMM</name>
<feature type="signal peptide" evidence="1">
    <location>
        <begin position="1"/>
        <end position="31"/>
    </location>
</feature>
<dbReference type="Pfam" id="PF06452">
    <property type="entry name" value="CBM9_1"/>
    <property type="match status" value="1"/>
</dbReference>
<evidence type="ECO:0000259" key="2">
    <source>
        <dbReference type="Pfam" id="PF06452"/>
    </source>
</evidence>
<dbReference type="SUPFAM" id="SSF49344">
    <property type="entry name" value="CBD9-like"/>
    <property type="match status" value="1"/>
</dbReference>
<dbReference type="GO" id="GO:0030246">
    <property type="term" value="F:carbohydrate binding"/>
    <property type="evidence" value="ECO:0007669"/>
    <property type="project" value="InterPro"/>
</dbReference>
<reference evidence="3 4" key="1">
    <citation type="submission" date="2018-08" db="EMBL/GenBank/DDBJ databases">
        <title>Thalassotalea euphylliae genome.</title>
        <authorList>
            <person name="Summers S."/>
            <person name="Rice S.A."/>
            <person name="Freckelton M.L."/>
            <person name="Nedved B.T."/>
            <person name="Hadfield M.G."/>
        </authorList>
    </citation>
    <scope>NUCLEOTIDE SEQUENCE [LARGE SCALE GENOMIC DNA]</scope>
    <source>
        <strain evidence="3 4">H1</strain>
    </source>
</reference>
<dbReference type="GO" id="GO:0016052">
    <property type="term" value="P:carbohydrate catabolic process"/>
    <property type="evidence" value="ECO:0007669"/>
    <property type="project" value="InterPro"/>
</dbReference>
<evidence type="ECO:0000256" key="1">
    <source>
        <dbReference type="SAM" id="SignalP"/>
    </source>
</evidence>
<organism evidence="3 4">
    <name type="scientific">Thalassotalea euphylliae</name>
    <dbReference type="NCBI Taxonomy" id="1655234"/>
    <lineage>
        <taxon>Bacteria</taxon>
        <taxon>Pseudomonadati</taxon>
        <taxon>Pseudomonadota</taxon>
        <taxon>Gammaproteobacteria</taxon>
        <taxon>Alteromonadales</taxon>
        <taxon>Colwelliaceae</taxon>
        <taxon>Thalassotalea</taxon>
    </lineage>
</organism>
<feature type="domain" description="Carbohydrate-binding" evidence="2">
    <location>
        <begin position="46"/>
        <end position="279"/>
    </location>
</feature>
<dbReference type="AlphaFoldDB" id="A0A3E0TQY8"/>
<feature type="chain" id="PRO_5017688622" evidence="1">
    <location>
        <begin position="32"/>
        <end position="298"/>
    </location>
</feature>
<dbReference type="GO" id="GO:0004553">
    <property type="term" value="F:hydrolase activity, hydrolyzing O-glycosyl compounds"/>
    <property type="evidence" value="ECO:0007669"/>
    <property type="project" value="InterPro"/>
</dbReference>
<sequence>MLSIRHCIKAKKLTGLLFGILSLLSCQLVSAQSVITVNKALSVITIDGIPSEQSWQQANWLNMDQHILGEYPTPEDFSAHYKLLWNEDLLYVLVKLYDDVLYDTNPNPLVRYWDDDCLEVFVDEDNSKGDHLANFNAFAYHIALDNQVVDLAPKPMPQLMPQKDKTDNIAVPMLFNDHIDSVWRRSSEAGFPIYWELAVKLFSQEYVHPMSIQGKLAASKTYRVKNYKGKQLGFMLAYCDNDGSETREHFIGSTKISPVNGDKNLGYKTANVFDTLLLVDDGDFNELSSADRNLDVGN</sequence>
<dbReference type="EMBL" id="QUOU01000001">
    <property type="protein sequence ID" value="REL27026.1"/>
    <property type="molecule type" value="Genomic_DNA"/>
</dbReference>
<dbReference type="Gene3D" id="2.60.40.1190">
    <property type="match status" value="1"/>
</dbReference>
<keyword evidence="1" id="KW-0732">Signal</keyword>
<dbReference type="Proteomes" id="UP000256478">
    <property type="component" value="Unassembled WGS sequence"/>
</dbReference>
<proteinExistence type="predicted"/>
<comment type="caution">
    <text evidence="3">The sequence shown here is derived from an EMBL/GenBank/DDBJ whole genome shotgun (WGS) entry which is preliminary data.</text>
</comment>
<protein>
    <submittedName>
        <fullName evidence="3">Sugar-binding protein</fullName>
    </submittedName>
</protein>
<gene>
    <name evidence="3" type="ORF">DXX93_10945</name>
</gene>
<dbReference type="InterPro" id="IPR010502">
    <property type="entry name" value="Carb-bd_dom_fam9"/>
</dbReference>
<dbReference type="PROSITE" id="PS51257">
    <property type="entry name" value="PROKAR_LIPOPROTEIN"/>
    <property type="match status" value="1"/>
</dbReference>
<dbReference type="CDD" id="cd00241">
    <property type="entry name" value="DOMON_like"/>
    <property type="match status" value="1"/>
</dbReference>